<evidence type="ECO:0000256" key="4">
    <source>
        <dbReference type="ARBA" id="ARBA00022833"/>
    </source>
</evidence>
<feature type="domain" description="C2H2-type" evidence="6">
    <location>
        <begin position="472"/>
        <end position="499"/>
    </location>
</feature>
<feature type="region of interest" description="Disordered" evidence="5">
    <location>
        <begin position="275"/>
        <end position="298"/>
    </location>
</feature>
<evidence type="ECO:0000256" key="2">
    <source>
        <dbReference type="ARBA" id="ARBA00022737"/>
    </source>
</evidence>
<feature type="compositionally biased region" description="Basic and acidic residues" evidence="5">
    <location>
        <begin position="687"/>
        <end position="704"/>
    </location>
</feature>
<feature type="domain" description="C2H2-type" evidence="6">
    <location>
        <begin position="500"/>
        <end position="527"/>
    </location>
</feature>
<dbReference type="InterPro" id="IPR013087">
    <property type="entry name" value="Znf_C2H2_type"/>
</dbReference>
<gene>
    <name evidence="7" type="ORF">GE061_003406</name>
</gene>
<dbReference type="PANTHER" id="PTHR24379">
    <property type="entry name" value="KRAB AND ZINC FINGER DOMAIN-CONTAINING"/>
    <property type="match status" value="1"/>
</dbReference>
<feature type="compositionally biased region" description="Acidic residues" evidence="5">
    <location>
        <begin position="278"/>
        <end position="287"/>
    </location>
</feature>
<dbReference type="EMBL" id="WIXP02000011">
    <property type="protein sequence ID" value="KAF6202994.1"/>
    <property type="molecule type" value="Genomic_DNA"/>
</dbReference>
<feature type="region of interest" description="Disordered" evidence="5">
    <location>
        <begin position="687"/>
        <end position="718"/>
    </location>
</feature>
<feature type="region of interest" description="Disordered" evidence="5">
    <location>
        <begin position="199"/>
        <end position="234"/>
    </location>
</feature>
<accession>A0A6A4J656</accession>
<feature type="compositionally biased region" description="Basic and acidic residues" evidence="5">
    <location>
        <begin position="199"/>
        <end position="209"/>
    </location>
</feature>
<evidence type="ECO:0000259" key="6">
    <source>
        <dbReference type="PROSITE" id="PS50157"/>
    </source>
</evidence>
<keyword evidence="3" id="KW-0863">Zinc-finger</keyword>
<dbReference type="PANTHER" id="PTHR24379:SF123">
    <property type="entry name" value="ZINC FINGER AND BTB DOMAIN CONTAINING 17"/>
    <property type="match status" value="1"/>
</dbReference>
<dbReference type="OrthoDB" id="6077919at2759"/>
<feature type="domain" description="C2H2-type" evidence="6">
    <location>
        <begin position="443"/>
        <end position="471"/>
    </location>
</feature>
<dbReference type="PROSITE" id="PS00028">
    <property type="entry name" value="ZINC_FINGER_C2H2_1"/>
    <property type="match status" value="5"/>
</dbReference>
<feature type="domain" description="C2H2-type" evidence="6">
    <location>
        <begin position="179"/>
        <end position="206"/>
    </location>
</feature>
<evidence type="ECO:0000256" key="1">
    <source>
        <dbReference type="ARBA" id="ARBA00022723"/>
    </source>
</evidence>
<keyword evidence="4" id="KW-0862">Zinc</keyword>
<dbReference type="GO" id="GO:0008270">
    <property type="term" value="F:zinc ion binding"/>
    <property type="evidence" value="ECO:0007669"/>
    <property type="project" value="UniProtKB-KW"/>
</dbReference>
<keyword evidence="8" id="KW-1185">Reference proteome</keyword>
<evidence type="ECO:0000313" key="7">
    <source>
        <dbReference type="EMBL" id="KAF6202994.1"/>
    </source>
</evidence>
<organism evidence="7 8">
    <name type="scientific">Apolygus lucorum</name>
    <name type="common">Small green plant bug</name>
    <name type="synonym">Lygocoris lucorum</name>
    <dbReference type="NCBI Taxonomy" id="248454"/>
    <lineage>
        <taxon>Eukaryota</taxon>
        <taxon>Metazoa</taxon>
        <taxon>Ecdysozoa</taxon>
        <taxon>Arthropoda</taxon>
        <taxon>Hexapoda</taxon>
        <taxon>Insecta</taxon>
        <taxon>Pterygota</taxon>
        <taxon>Neoptera</taxon>
        <taxon>Paraneoptera</taxon>
        <taxon>Hemiptera</taxon>
        <taxon>Heteroptera</taxon>
        <taxon>Panheteroptera</taxon>
        <taxon>Cimicomorpha</taxon>
        <taxon>Miridae</taxon>
        <taxon>Mirini</taxon>
        <taxon>Apolygus</taxon>
    </lineage>
</organism>
<dbReference type="SMART" id="SM00355">
    <property type="entry name" value="ZnF_C2H2"/>
    <property type="match status" value="10"/>
</dbReference>
<feature type="domain" description="C2H2-type" evidence="6">
    <location>
        <begin position="249"/>
        <end position="277"/>
    </location>
</feature>
<dbReference type="PROSITE" id="PS50157">
    <property type="entry name" value="ZINC_FINGER_C2H2_2"/>
    <property type="match status" value="6"/>
</dbReference>
<dbReference type="SUPFAM" id="SSF57667">
    <property type="entry name" value="beta-beta-alpha zinc fingers"/>
    <property type="match status" value="4"/>
</dbReference>
<comment type="caution">
    <text evidence="7">The sequence shown here is derived from an EMBL/GenBank/DDBJ whole genome shotgun (WGS) entry which is preliminary data.</text>
</comment>
<feature type="domain" description="C2H2-type" evidence="6">
    <location>
        <begin position="333"/>
        <end position="360"/>
    </location>
</feature>
<protein>
    <recommendedName>
        <fullName evidence="6">C2H2-type domain-containing protein</fullName>
    </recommendedName>
</protein>
<dbReference type="AlphaFoldDB" id="A0A6A4J656"/>
<dbReference type="Gene3D" id="3.30.160.60">
    <property type="entry name" value="Classic Zinc Finger"/>
    <property type="match status" value="4"/>
</dbReference>
<reference evidence="7" key="1">
    <citation type="journal article" date="2021" name="Mol. Ecol. Resour.">
        <title>Apolygus lucorum genome provides insights into omnivorousness and mesophyll feeding.</title>
        <authorList>
            <person name="Liu Y."/>
            <person name="Liu H."/>
            <person name="Wang H."/>
            <person name="Huang T."/>
            <person name="Liu B."/>
            <person name="Yang B."/>
            <person name="Yin L."/>
            <person name="Li B."/>
            <person name="Zhang Y."/>
            <person name="Zhang S."/>
            <person name="Jiang F."/>
            <person name="Zhang X."/>
            <person name="Ren Y."/>
            <person name="Wang B."/>
            <person name="Wang S."/>
            <person name="Lu Y."/>
            <person name="Wu K."/>
            <person name="Fan W."/>
            <person name="Wang G."/>
        </authorList>
    </citation>
    <scope>NUCLEOTIDE SEQUENCE</scope>
    <source>
        <strain evidence="7">12Hb</strain>
    </source>
</reference>
<name>A0A6A4J656_APOLU</name>
<sequence length="718" mass="80466">MDVNSLLTNELGVLALPYSIVSSSDAAAPQDAATLVSMPTVLSSEDAQWIPDTNGSVLLTFSAINGIPLEKGQEADNSTTYLPFVPSLFLTENGTLVSGQIDGSPQTVTILDPSMVDSPQAIIDIEPSPLTVDHDLASVLESGSDNSPLPTVIGDFASVKEEQLFDDSFNDIVTVVTLYKCKLCEFKCEDEHELAQHLTVHKNESDSAKTKRRSKPTQANEKTGPQKKRKAGGAARVAEGEDCNTHMFFSCGACLTVCTSMDELREHMKEIHGIKKEDEEEEDEGGEEPAVMEVSTSTPEVIESVAEVDIEDVELKVVTVTTPLVEGLKELKFQCTMCKLRFSTRVNMERHRKCHNPDYNGPGVSKFKCLVCEQNYNRWTFCQAHLWLVHKIDMDLHTCLICDYKTVHRFQYLTHQKRHQQLKEFACRYCAKQFNQKTQAKPKECDLCHKTFCDSKALKKHVKTVHSKLKPYVCQVCGHCSARKGMFQLHIRQHTGDKPFSCSACDFTTRDHNCLRRHTMRHTGVRQYQCKFCSYSAIQAQLFKQHLIKNHGGDGVFLCNICSFSTLNEQAFIYHHHDDDQKPEIDKLEDKPTVIYVPFSEKDKSNKKGSGELIAINLHDDEESNNFFDHEAAIDTGGITIVEDVEEDKNATDPSQSIMISLKSREDGSAMDSVEVALQQDLAILESKEVSNDGSPRDNMKDITKWGIPENVDDSTMF</sequence>
<keyword evidence="1" id="KW-0479">Metal-binding</keyword>
<evidence type="ECO:0000313" key="8">
    <source>
        <dbReference type="Proteomes" id="UP000466442"/>
    </source>
</evidence>
<keyword evidence="2" id="KW-0677">Repeat</keyword>
<dbReference type="Pfam" id="PF00096">
    <property type="entry name" value="zf-C2H2"/>
    <property type="match status" value="1"/>
</dbReference>
<evidence type="ECO:0000256" key="3">
    <source>
        <dbReference type="ARBA" id="ARBA00022771"/>
    </source>
</evidence>
<proteinExistence type="predicted"/>
<dbReference type="Proteomes" id="UP000466442">
    <property type="component" value="Unassembled WGS sequence"/>
</dbReference>
<evidence type="ECO:0000256" key="5">
    <source>
        <dbReference type="SAM" id="MobiDB-lite"/>
    </source>
</evidence>
<dbReference type="InterPro" id="IPR036236">
    <property type="entry name" value="Znf_C2H2_sf"/>
</dbReference>